<protein>
    <submittedName>
        <fullName evidence="9">CLAVATA3/ESR (CLE)-related protein 6-like</fullName>
    </submittedName>
</protein>
<keyword evidence="4" id="KW-0732">Signal</keyword>
<evidence type="ECO:0000256" key="7">
    <source>
        <dbReference type="ARBA" id="ARBA00023278"/>
    </source>
</evidence>
<proteinExistence type="inferred from homology"/>
<dbReference type="InterPro" id="IPR039617">
    <property type="entry name" value="CLAVATA3-CLE"/>
</dbReference>
<reference evidence="9" key="1">
    <citation type="submission" date="2025-08" db="UniProtKB">
        <authorList>
            <consortium name="RefSeq"/>
        </authorList>
    </citation>
    <scope>IDENTIFICATION</scope>
</reference>
<dbReference type="RefSeq" id="XP_016500192.1">
    <property type="nucleotide sequence ID" value="XM_016644706.1"/>
</dbReference>
<keyword evidence="3" id="KW-0964">Secreted</keyword>
<evidence type="ECO:0000313" key="9">
    <source>
        <dbReference type="RefSeq" id="XP_016500192.1"/>
    </source>
</evidence>
<dbReference type="GO" id="GO:0030154">
    <property type="term" value="P:cell differentiation"/>
    <property type="evidence" value="ECO:0007669"/>
    <property type="project" value="UniProtKB-KW"/>
</dbReference>
<feature type="transmembrane region" description="Helical" evidence="8">
    <location>
        <begin position="6"/>
        <end position="30"/>
    </location>
</feature>
<evidence type="ECO:0000256" key="1">
    <source>
        <dbReference type="ARBA" id="ARBA00004239"/>
    </source>
</evidence>
<keyword evidence="8" id="KW-0812">Transmembrane</keyword>
<dbReference type="OrthoDB" id="1294290at2759"/>
<accession>A0A1S4CG82</accession>
<evidence type="ECO:0000256" key="4">
    <source>
        <dbReference type="ARBA" id="ARBA00022729"/>
    </source>
</evidence>
<dbReference type="GO" id="GO:0005576">
    <property type="term" value="C:extracellular region"/>
    <property type="evidence" value="ECO:0007669"/>
    <property type="project" value="UniProtKB-SubCell"/>
</dbReference>
<name>A0A1S4CG82_TOBAC</name>
<dbReference type="AlphaFoldDB" id="A0A1S4CG82"/>
<organism evidence="9">
    <name type="scientific">Nicotiana tabacum</name>
    <name type="common">Common tobacco</name>
    <dbReference type="NCBI Taxonomy" id="4097"/>
    <lineage>
        <taxon>Eukaryota</taxon>
        <taxon>Viridiplantae</taxon>
        <taxon>Streptophyta</taxon>
        <taxon>Embryophyta</taxon>
        <taxon>Tracheophyta</taxon>
        <taxon>Spermatophyta</taxon>
        <taxon>Magnoliopsida</taxon>
        <taxon>eudicotyledons</taxon>
        <taxon>Gunneridae</taxon>
        <taxon>Pentapetalae</taxon>
        <taxon>asterids</taxon>
        <taxon>lamiids</taxon>
        <taxon>Solanales</taxon>
        <taxon>Solanaceae</taxon>
        <taxon>Nicotianoideae</taxon>
        <taxon>Nicotianeae</taxon>
        <taxon>Nicotiana</taxon>
    </lineage>
</organism>
<evidence type="ECO:0000256" key="2">
    <source>
        <dbReference type="ARBA" id="ARBA00005416"/>
    </source>
</evidence>
<dbReference type="OMA" id="MKHDGKR"/>
<keyword evidence="8" id="KW-1133">Transmembrane helix</keyword>
<evidence type="ECO:0000256" key="5">
    <source>
        <dbReference type="ARBA" id="ARBA00022782"/>
    </source>
</evidence>
<evidence type="ECO:0000256" key="8">
    <source>
        <dbReference type="SAM" id="Phobius"/>
    </source>
</evidence>
<dbReference type="KEGG" id="nta:107818665"/>
<keyword evidence="5" id="KW-0221">Differentiation</keyword>
<keyword evidence="7" id="KW-0379">Hydroxylation</keyword>
<sequence>MANSNSILNSVFLVLLLFSAEVNISIATSYRGLESMRKKIDSQEILREICSNLGKTLTETKRRVVLVDADRVAPGGPDPRHH</sequence>
<keyword evidence="6" id="KW-0325">Glycoprotein</keyword>
<dbReference type="PANTHER" id="PTHR36016:SF10">
    <property type="entry name" value="CLAVATA3_ESR (CLE)-RELATED PROTEIN 6-LIKE"/>
    <property type="match status" value="1"/>
</dbReference>
<keyword evidence="8" id="KW-0472">Membrane</keyword>
<comment type="similarity">
    <text evidence="2">Belongs to the CLV3/ESR signal peptide family.</text>
</comment>
<evidence type="ECO:0000256" key="6">
    <source>
        <dbReference type="ARBA" id="ARBA00023180"/>
    </source>
</evidence>
<dbReference type="PANTHER" id="PTHR36016">
    <property type="entry name" value="CLAVATA3/ESR (CLE)-RELATED PROTEIN 7"/>
    <property type="match status" value="1"/>
</dbReference>
<dbReference type="PaxDb" id="4097-A0A1S4CG82"/>
<comment type="subcellular location">
    <subcellularLocation>
        <location evidence="1">Secreted</location>
        <location evidence="1">Extracellular space</location>
    </subcellularLocation>
</comment>
<evidence type="ECO:0000256" key="3">
    <source>
        <dbReference type="ARBA" id="ARBA00022525"/>
    </source>
</evidence>
<gene>
    <name evidence="9" type="primary">LOC107818665</name>
</gene>